<evidence type="ECO:0000313" key="13">
    <source>
        <dbReference type="EMBL" id="KAK5996306.1"/>
    </source>
</evidence>
<evidence type="ECO:0000256" key="7">
    <source>
        <dbReference type="ARBA" id="ARBA00023268"/>
    </source>
</evidence>
<dbReference type="Gene3D" id="3.10.129.110">
    <property type="entry name" value="Polyketide synthase dehydratase"/>
    <property type="match status" value="1"/>
</dbReference>
<dbReference type="Gene3D" id="3.40.47.10">
    <property type="match status" value="1"/>
</dbReference>
<dbReference type="InterPro" id="IPR057326">
    <property type="entry name" value="KR_dom"/>
</dbReference>
<dbReference type="SUPFAM" id="SSF51735">
    <property type="entry name" value="NAD(P)-binding Rossmann-fold domains"/>
    <property type="match status" value="2"/>
</dbReference>
<dbReference type="InterPro" id="IPR036291">
    <property type="entry name" value="NAD(P)-bd_dom_sf"/>
</dbReference>
<dbReference type="Pfam" id="PF16197">
    <property type="entry name" value="KAsynt_C_assoc"/>
    <property type="match status" value="1"/>
</dbReference>
<dbReference type="PROSITE" id="PS52004">
    <property type="entry name" value="KS3_2"/>
    <property type="match status" value="1"/>
</dbReference>
<dbReference type="InterPro" id="IPR020806">
    <property type="entry name" value="PKS_PP-bd"/>
</dbReference>
<evidence type="ECO:0000313" key="14">
    <source>
        <dbReference type="Proteomes" id="UP001338125"/>
    </source>
</evidence>
<keyword evidence="2" id="KW-0596">Phosphopantetheine</keyword>
<dbReference type="SMART" id="SM00827">
    <property type="entry name" value="PKS_AT"/>
    <property type="match status" value="1"/>
</dbReference>
<dbReference type="InterPro" id="IPR029063">
    <property type="entry name" value="SAM-dependent_MTases_sf"/>
</dbReference>
<sequence length="2328" mass="257401">MALVGGANLVFHPNFMKLMTDFNFLSKDSRCWSFDERANGYARGEGIAMIVIKRLGDALRDSDTIRAVIRNTGSNQDGRTPGITQPSLQSQIDLIERTYQQAKIDMEPTRFFEAHGTGTPVGDPVEANAIGSAFSKYRSFDNPLYIGAVKASIGHLEGCSGLAGLIKAILVIENGVIPPIARFQSLNKLIDTRKFHLRFPTEAVPWPACNVRRACVNSFGFGGTNAVAILDDAYHFLKLNGHMGFHRTQATPSLTQGTLNLETIMSQNVVPDEANNTRPKLLFWSAPDQAGAQRLSSAYYEYIKRLDRSQMNDLAYTLAIKRSQFSWRSFAVTESDKEPNHKQAMPAVPVKVTVNARVAFLFTGQGAQYLGMGRSLLDFPLFRRSVYASDEHLNKIGCSWSLLKIMDGTDDQVDIDKAEFSQPVTTCLQIALVDLLASFGISPTVVLGHSSGEIAAAYAAGSLSHASAVRAAYYRGMLSSTLASKNANLSMMAVGLSKNDIIPYFQRLRETEGALSVDIGCVNSPGSITLTGSIPQLNKLRDLLHRDGIFTRQLRVPIAYHSSFMEPIIDQYADSIGALESAESSRAVQMISSVTGDLVTSQTLITSEYWVRNLTSTVEFAAAFNKLLLSATLQPRKKLGKDVVHNLQVAHVLEIGPHSALRGPVRESLESFDGSHKPTYIPSLVRGQDASNSLLNAIGEVARNDLFGLRSLDWNPQVAQWRNVMRLAEVPWLEDHLIAGEIVFPAAGYITMAIEALKQLISDKVNLHGVYIKDVVFSHPIRLSRGSGQIETQSTLSTQEPNIISQNAWSQFRIFVMDNGSYLECCHGLIKAVVNATDRDQVVSSGPWASHDWFKRIHQVCKPTMADYYTTIKTSEIQYGPTFQNLDKLRLSNNGEAMAQLDTETWKSIGTKASSSSYSIHPTVMDGMAQLLIAALSQSHGDSPTMVPVRVAKIWVDCSNASLNCGKLSVMVDGTLNGYRGALGHVVGTTNDSTYPLVYLYGLETAFIDNGIKSPFHGEAKPRNLCTQLVWKPDIKLMNNEQISFYCTNGRPPQGPGEAETWRSLTLAIMTFIEEACIFIDKQGSSFQLEQHFQCYVNWMKFQQRRLRNGDLLVDYNCVHELLNNPKAREQLIRRVADSTVDGLFFMTVGRNIVKVLHGEVDPLQIMFSDGLINRYYEQMLPNDHHSYPASQFLNLLCFKNPSMKILEVGAGTGGQTLRLLEKMGSDGVKKWARYDYTDISPSFFSQARIKFHDYASKMNFKICNISRDPATQSFTPGSYDLIIASHVLHATDYLDESLRNVRKLLKTGGKFLLFETTDPESIIAVAFGLLKGWWSPVQHEPRSPHSPCLSVKQWDERLRCTGFSGVDVEIPGQEEAQVRYSSIIFSTAVETAVDSYVMPSPSSSKAVVVVDEHSEVQLAIANTLVSKLAVNFNSCNILALSKLVEVERDQFDIAISLLEIDSTFLDGISETEFLVLREVLEREKCVLWVLRNQKRGKQDPRHGLVDGLGRALMSEDSCRKFVTLSLDGWDIDPASVARLIAEISWRVKEDAVENVETKFVTSDGIVEICRVCENASMNQMIATTIRPRQTRKAQISTNNHFSLGITAPGDLKTLQWIEIETRSDEVPLGDDEVIIQVRAIGLTERDSFIVNRQLNDQDLGVECAGTVRAAGEKSGFQQGDRVCLIAPFTAKTTTRTNSQAVIGIPSHLTFAQACATASAIWTAFHALVNIARIKKGETLLIHGGARCESQMAIHLARDLGAKVLVTARSVSERDFLRGQPQIAEEDIFSTYESPFLNHIIHSTAQVDVVVGALADAGDDLDFTGCLAPYGRLVDTSVMPARSSFWTMHSNNYDRSSNICRASMDMMNLVRRKPLMAYQAFQQAMKIAFQESFKVPQPLYTFSANDVEAAFSHLNNDTLPGKRVITLDPETALMVNVKTQSHYSFPSNATYLIAGGLGGLGRGITRWLVSRGARNLILLSRSGARKSIAQDLVSELEAGGVRVATPKVDVSDLTTLQTTLNELARSMPPIRGCIQASFVLKDNLFQNMTYEDWMVSTRAKVAGSWNLHALLPKDMDFFILMSSINGILGGRAQANYSAGNTFQDALAHHRLQIGQKAISINLGLMVAEGIVAENATSLASIRRLGHLMDIHQNELLALLDYYCDPNLLPQSSADAQVIVGMEMPNAVVTKGIDLHHAIHRPMFRHLFQVEMTSGKEAQDVQAVSALDRPLLLAKTVSHEDATAMVNKWFIKKIAQILGLTDEDIDARKPLHAYGIDSLVAIDLKNWVSREVGAEMKVFSLLGNMTLAQLVEQAVMESRYRRDLKAENS</sequence>
<keyword evidence="14" id="KW-1185">Reference proteome</keyword>
<evidence type="ECO:0000256" key="4">
    <source>
        <dbReference type="ARBA" id="ARBA00022679"/>
    </source>
</evidence>
<dbReference type="SUPFAM" id="SSF55048">
    <property type="entry name" value="Probable ACP-binding domain of malonyl-CoA ACP transacylase"/>
    <property type="match status" value="1"/>
</dbReference>
<keyword evidence="4" id="KW-0808">Transferase</keyword>
<dbReference type="Pfam" id="PF21089">
    <property type="entry name" value="PKS_DH_N"/>
    <property type="match status" value="1"/>
</dbReference>
<dbReference type="Gene3D" id="3.40.50.720">
    <property type="entry name" value="NAD(P)-binding Rossmann-like Domain"/>
    <property type="match status" value="2"/>
</dbReference>
<evidence type="ECO:0000259" key="12">
    <source>
        <dbReference type="PROSITE" id="PS52019"/>
    </source>
</evidence>
<dbReference type="InterPro" id="IPR014030">
    <property type="entry name" value="Ketoacyl_synth_N"/>
</dbReference>
<dbReference type="SMART" id="SM00826">
    <property type="entry name" value="PKS_DH"/>
    <property type="match status" value="1"/>
</dbReference>
<feature type="domain" description="PKS/mFAS DH" evidence="12">
    <location>
        <begin position="704"/>
        <end position="1014"/>
    </location>
</feature>
<dbReference type="SMART" id="SM00822">
    <property type="entry name" value="PKS_KR"/>
    <property type="match status" value="1"/>
</dbReference>
<evidence type="ECO:0000256" key="8">
    <source>
        <dbReference type="ARBA" id="ARBA00023315"/>
    </source>
</evidence>
<dbReference type="SMART" id="SM00823">
    <property type="entry name" value="PKS_PP"/>
    <property type="match status" value="1"/>
</dbReference>
<dbReference type="SMART" id="SM00829">
    <property type="entry name" value="PKS_ER"/>
    <property type="match status" value="1"/>
</dbReference>
<dbReference type="SUPFAM" id="SSF50129">
    <property type="entry name" value="GroES-like"/>
    <property type="match status" value="1"/>
</dbReference>
<dbReference type="InterPro" id="IPR001227">
    <property type="entry name" value="Ac_transferase_dom_sf"/>
</dbReference>
<dbReference type="InterPro" id="IPR032821">
    <property type="entry name" value="PKS_assoc"/>
</dbReference>
<protein>
    <submittedName>
        <fullName evidence="13">Highly reducing polyketide synthase azaB</fullName>
    </submittedName>
</protein>
<dbReference type="SUPFAM" id="SSF47336">
    <property type="entry name" value="ACP-like"/>
    <property type="match status" value="1"/>
</dbReference>
<dbReference type="CDD" id="cd00833">
    <property type="entry name" value="PKS"/>
    <property type="match status" value="1"/>
</dbReference>
<dbReference type="InterPro" id="IPR011032">
    <property type="entry name" value="GroES-like_sf"/>
</dbReference>
<dbReference type="Gene3D" id="3.40.366.10">
    <property type="entry name" value="Malonyl-Coenzyme A Acyl Carrier Protein, domain 2"/>
    <property type="match status" value="1"/>
</dbReference>
<dbReference type="PROSITE" id="PS52019">
    <property type="entry name" value="PKS_MFAS_DH"/>
    <property type="match status" value="1"/>
</dbReference>
<dbReference type="Proteomes" id="UP001338125">
    <property type="component" value="Unassembled WGS sequence"/>
</dbReference>
<dbReference type="PANTHER" id="PTHR43775">
    <property type="entry name" value="FATTY ACID SYNTHASE"/>
    <property type="match status" value="1"/>
</dbReference>
<evidence type="ECO:0000256" key="2">
    <source>
        <dbReference type="ARBA" id="ARBA00022450"/>
    </source>
</evidence>
<dbReference type="InterPro" id="IPR020807">
    <property type="entry name" value="PKS_DH"/>
</dbReference>
<dbReference type="InterPro" id="IPR013217">
    <property type="entry name" value="Methyltransf_12"/>
</dbReference>
<dbReference type="InterPro" id="IPR013154">
    <property type="entry name" value="ADH-like_N"/>
</dbReference>
<dbReference type="CDD" id="cd02440">
    <property type="entry name" value="AdoMet_MTases"/>
    <property type="match status" value="1"/>
</dbReference>
<name>A0ABR0SX41_9HYPO</name>
<dbReference type="InterPro" id="IPR049900">
    <property type="entry name" value="PKS_mFAS_DH"/>
</dbReference>
<dbReference type="PANTHER" id="PTHR43775:SF29">
    <property type="entry name" value="ASPERFURANONE POLYKETIDE SYNTHASE AFOG-RELATED"/>
    <property type="match status" value="1"/>
</dbReference>
<reference evidence="13 14" key="1">
    <citation type="submission" date="2024-01" db="EMBL/GenBank/DDBJ databases">
        <title>Complete genome of Cladobotryum mycophilum ATHUM6906.</title>
        <authorList>
            <person name="Christinaki A.C."/>
            <person name="Myridakis A.I."/>
            <person name="Kouvelis V.N."/>
        </authorList>
    </citation>
    <scope>NUCLEOTIDE SEQUENCE [LARGE SCALE GENOMIC DNA]</scope>
    <source>
        <strain evidence="13 14">ATHUM6906</strain>
    </source>
</reference>
<evidence type="ECO:0000256" key="6">
    <source>
        <dbReference type="ARBA" id="ARBA00023002"/>
    </source>
</evidence>
<keyword evidence="7" id="KW-0511">Multifunctional enzyme</keyword>
<dbReference type="Pfam" id="PF23297">
    <property type="entry name" value="ACP_SdgA_C"/>
    <property type="match status" value="1"/>
</dbReference>
<dbReference type="InterPro" id="IPR036736">
    <property type="entry name" value="ACP-like_sf"/>
</dbReference>
<dbReference type="Gene3D" id="3.40.50.150">
    <property type="entry name" value="Vaccinia Virus protein VP39"/>
    <property type="match status" value="1"/>
</dbReference>
<dbReference type="SMART" id="SM00825">
    <property type="entry name" value="PKS_KS"/>
    <property type="match status" value="1"/>
</dbReference>
<gene>
    <name evidence="13" type="ORF">PT974_03061</name>
</gene>
<dbReference type="Pfam" id="PF08240">
    <property type="entry name" value="ADH_N"/>
    <property type="match status" value="1"/>
</dbReference>
<proteinExistence type="predicted"/>
<dbReference type="Pfam" id="PF02801">
    <property type="entry name" value="Ketoacyl-synt_C"/>
    <property type="match status" value="1"/>
</dbReference>
<feature type="domain" description="Ketosynthase family 3 (KS3)" evidence="11">
    <location>
        <begin position="1"/>
        <end position="232"/>
    </location>
</feature>
<evidence type="ECO:0000256" key="9">
    <source>
        <dbReference type="PROSITE-ProRule" id="PRU01363"/>
    </source>
</evidence>
<dbReference type="InterPro" id="IPR009081">
    <property type="entry name" value="PP-bd_ACP"/>
</dbReference>
<feature type="domain" description="Carrier" evidence="10">
    <location>
        <begin position="2240"/>
        <end position="2317"/>
    </location>
</feature>
<dbReference type="InterPro" id="IPR014031">
    <property type="entry name" value="Ketoacyl_synth_C"/>
</dbReference>
<dbReference type="InterPro" id="IPR016039">
    <property type="entry name" value="Thiolase-like"/>
</dbReference>
<comment type="caution">
    <text evidence="13">The sequence shown here is derived from an EMBL/GenBank/DDBJ whole genome shotgun (WGS) entry which is preliminary data.</text>
</comment>
<dbReference type="InterPro" id="IPR014043">
    <property type="entry name" value="Acyl_transferase_dom"/>
</dbReference>
<dbReference type="InterPro" id="IPR042104">
    <property type="entry name" value="PKS_dehydratase_sf"/>
</dbReference>
<keyword evidence="6" id="KW-0560">Oxidoreductase</keyword>
<feature type="region of interest" description="N-terminal hotdog fold" evidence="9">
    <location>
        <begin position="704"/>
        <end position="837"/>
    </location>
</feature>
<dbReference type="Pfam" id="PF00109">
    <property type="entry name" value="ketoacyl-synt"/>
    <property type="match status" value="1"/>
</dbReference>
<keyword evidence="5" id="KW-0521">NADP</keyword>
<dbReference type="Pfam" id="PF08659">
    <property type="entry name" value="KR"/>
    <property type="match status" value="1"/>
</dbReference>
<accession>A0ABR0SX41</accession>
<dbReference type="InterPro" id="IPR016036">
    <property type="entry name" value="Malonyl_transacylase_ACP-bd"/>
</dbReference>
<evidence type="ECO:0000256" key="3">
    <source>
        <dbReference type="ARBA" id="ARBA00022553"/>
    </source>
</evidence>
<organism evidence="13 14">
    <name type="scientific">Cladobotryum mycophilum</name>
    <dbReference type="NCBI Taxonomy" id="491253"/>
    <lineage>
        <taxon>Eukaryota</taxon>
        <taxon>Fungi</taxon>
        <taxon>Dikarya</taxon>
        <taxon>Ascomycota</taxon>
        <taxon>Pezizomycotina</taxon>
        <taxon>Sordariomycetes</taxon>
        <taxon>Hypocreomycetidae</taxon>
        <taxon>Hypocreales</taxon>
        <taxon>Hypocreaceae</taxon>
        <taxon>Cladobotryum</taxon>
    </lineage>
</organism>
<keyword evidence="8" id="KW-0012">Acyltransferase</keyword>
<dbReference type="SUPFAM" id="SSF53901">
    <property type="entry name" value="Thiolase-like"/>
    <property type="match status" value="1"/>
</dbReference>
<dbReference type="InterPro" id="IPR016035">
    <property type="entry name" value="Acyl_Trfase/lysoPLipase"/>
</dbReference>
<dbReference type="InterPro" id="IPR013968">
    <property type="entry name" value="PKS_KR"/>
</dbReference>
<dbReference type="InterPro" id="IPR049551">
    <property type="entry name" value="PKS_DH_C"/>
</dbReference>
<evidence type="ECO:0000259" key="10">
    <source>
        <dbReference type="PROSITE" id="PS50075"/>
    </source>
</evidence>
<dbReference type="PROSITE" id="PS50075">
    <property type="entry name" value="CARRIER"/>
    <property type="match status" value="1"/>
</dbReference>
<dbReference type="Pfam" id="PF08242">
    <property type="entry name" value="Methyltransf_12"/>
    <property type="match status" value="1"/>
</dbReference>
<feature type="region of interest" description="C-terminal hotdog fold" evidence="9">
    <location>
        <begin position="860"/>
        <end position="1014"/>
    </location>
</feature>
<feature type="active site" description="Proton acceptor; for dehydratase activity" evidence="9">
    <location>
        <position position="736"/>
    </location>
</feature>
<dbReference type="Gene3D" id="3.30.70.3290">
    <property type="match status" value="1"/>
</dbReference>
<dbReference type="Gene3D" id="1.10.1200.10">
    <property type="entry name" value="ACP-like"/>
    <property type="match status" value="1"/>
</dbReference>
<feature type="active site" description="Proton donor; for dehydratase activity" evidence="9">
    <location>
        <position position="926"/>
    </location>
</feature>
<dbReference type="SUPFAM" id="SSF52151">
    <property type="entry name" value="FabD/lysophospholipase-like"/>
    <property type="match status" value="1"/>
</dbReference>
<evidence type="ECO:0000256" key="1">
    <source>
        <dbReference type="ARBA" id="ARBA00005179"/>
    </source>
</evidence>
<evidence type="ECO:0000259" key="11">
    <source>
        <dbReference type="PROSITE" id="PS52004"/>
    </source>
</evidence>
<dbReference type="SUPFAM" id="SSF53335">
    <property type="entry name" value="S-adenosyl-L-methionine-dependent methyltransferases"/>
    <property type="match status" value="1"/>
</dbReference>
<keyword evidence="3" id="KW-0597">Phosphoprotein</keyword>
<dbReference type="InterPro" id="IPR050091">
    <property type="entry name" value="PKS_NRPS_Biosynth_Enz"/>
</dbReference>
<dbReference type="CDD" id="cd05195">
    <property type="entry name" value="enoyl_red"/>
    <property type="match status" value="1"/>
</dbReference>
<comment type="pathway">
    <text evidence="1">Secondary metabolite biosynthesis.</text>
</comment>
<dbReference type="InterPro" id="IPR020843">
    <property type="entry name" value="ER"/>
</dbReference>
<dbReference type="InterPro" id="IPR049552">
    <property type="entry name" value="PKS_DH_N"/>
</dbReference>
<dbReference type="Gene3D" id="3.90.180.10">
    <property type="entry name" value="Medium-chain alcohol dehydrogenases, catalytic domain"/>
    <property type="match status" value="1"/>
</dbReference>
<dbReference type="Pfam" id="PF00698">
    <property type="entry name" value="Acyl_transf_1"/>
    <property type="match status" value="1"/>
</dbReference>
<evidence type="ECO:0000256" key="5">
    <source>
        <dbReference type="ARBA" id="ARBA00022857"/>
    </source>
</evidence>
<dbReference type="InterPro" id="IPR020841">
    <property type="entry name" value="PKS_Beta-ketoAc_synthase_dom"/>
</dbReference>
<dbReference type="Pfam" id="PF14765">
    <property type="entry name" value="PS-DH"/>
    <property type="match status" value="1"/>
</dbReference>
<dbReference type="EMBL" id="JAVFKD010000003">
    <property type="protein sequence ID" value="KAK5996306.1"/>
    <property type="molecule type" value="Genomic_DNA"/>
</dbReference>